<dbReference type="GO" id="GO:0035556">
    <property type="term" value="P:intracellular signal transduction"/>
    <property type="evidence" value="ECO:0007669"/>
    <property type="project" value="TreeGrafter"/>
</dbReference>
<dbReference type="Proteomes" id="UP000620124">
    <property type="component" value="Unassembled WGS sequence"/>
</dbReference>
<feature type="region of interest" description="Disordered" evidence="3">
    <location>
        <begin position="774"/>
        <end position="801"/>
    </location>
</feature>
<evidence type="ECO:0000256" key="2">
    <source>
        <dbReference type="ARBA" id="ARBA00022840"/>
    </source>
</evidence>
<evidence type="ECO:0000256" key="1">
    <source>
        <dbReference type="ARBA" id="ARBA00022741"/>
    </source>
</evidence>
<evidence type="ECO:0000313" key="6">
    <source>
        <dbReference type="Proteomes" id="UP000620124"/>
    </source>
</evidence>
<dbReference type="InterPro" id="IPR011009">
    <property type="entry name" value="Kinase-like_dom_sf"/>
</dbReference>
<sequence>MPNPMSSNRISESLVVIPYDARTKQTVIPKTQDAYDWRAGGRGSVLSALMSGSPGRTLNHVYESCSNFMEAKANRAAHRLGLGPHAVAKKIKSYFGNGEERVQRLQLTRSSNPVELEKFCLCLLKYTQPTESANNQRGAFENIVDLVTLFPGLRQILLRAQCVEGAISTESISALWDRADEPMDDEWTFWQQMAATCLSETLISATLDQSSIPELVNCPVGGLGSIEWLMIQHDCSTSTFSSFLCIRYLGGILDLPGFWLEMGNKVHSDVVRKLCGKMVWVLKDIGVDIHSPELVFPCDSETPFDYGGLDFLANAILVGISGFRKNLDPKNWLVQPWPRSVELLPTSSAYACNNFGDILPIIHRSTVAVVVGNEDLSSDSPADHFVDCNCKSDCKCTAHTAGSLEDSESKNDDKRSRSPTSFTSFQRYFSTDRPFSVTEELGADDEVLAASSFSPGLPVSAVELDGEGQVVGGFILGPIIAQGGFSVIRRATSTSSGAIVTVQCFPKQRWRNTAWRITHREAIWTSLSHEHILTLFACIHTPTTAFFVTQLCPAGSLLDIVHSGVPGRVDAGRIFRQIVRGLRYLHIEKRLVHRDMKLENVLVDEAGVCRIAGFSMTCAMDPPREEPLPTGEGISIPSGSGLNIQHATLRDFQPSSLPYAAPENLSHLRSLADKITGHAGKASAPVTTSAHRKHPAPAQDIWALGVLLYALLMGRLPFMDPFEPRLVLKILDGTYPPPSIVNVGTLAVLRGCLAARVQDRWCIESVDEAAWCFGDEDPSHDRDSGPRPSSRPPVDSLPPLVGFAATGLGRMSEKVQWAAREARHLVLERRRA</sequence>
<comment type="caution">
    <text evidence="5">The sequence shown here is derived from an EMBL/GenBank/DDBJ whole genome shotgun (WGS) entry which is preliminary data.</text>
</comment>
<dbReference type="AlphaFoldDB" id="A0A8H7D837"/>
<protein>
    <submittedName>
        <fullName evidence="5">CAMK/CAMK-unique protein kinase</fullName>
    </submittedName>
</protein>
<dbReference type="PANTHER" id="PTHR24346">
    <property type="entry name" value="MAP/MICROTUBULE AFFINITY-REGULATING KINASE"/>
    <property type="match status" value="1"/>
</dbReference>
<keyword evidence="6" id="KW-1185">Reference proteome</keyword>
<dbReference type="SUPFAM" id="SSF56112">
    <property type="entry name" value="Protein kinase-like (PK-like)"/>
    <property type="match status" value="1"/>
</dbReference>
<dbReference type="InterPro" id="IPR008271">
    <property type="entry name" value="Ser/Thr_kinase_AS"/>
</dbReference>
<feature type="compositionally biased region" description="Low complexity" evidence="3">
    <location>
        <begin position="786"/>
        <end position="799"/>
    </location>
</feature>
<dbReference type="OrthoDB" id="3066495at2759"/>
<keyword evidence="1" id="KW-0547">Nucleotide-binding</keyword>
<dbReference type="GO" id="GO:0005524">
    <property type="term" value="F:ATP binding"/>
    <property type="evidence" value="ECO:0007669"/>
    <property type="project" value="UniProtKB-KW"/>
</dbReference>
<keyword evidence="5" id="KW-0418">Kinase</keyword>
<name>A0A8H7D837_9AGAR</name>
<dbReference type="InterPro" id="IPR000719">
    <property type="entry name" value="Prot_kinase_dom"/>
</dbReference>
<dbReference type="GO" id="GO:0000226">
    <property type="term" value="P:microtubule cytoskeleton organization"/>
    <property type="evidence" value="ECO:0007669"/>
    <property type="project" value="TreeGrafter"/>
</dbReference>
<feature type="domain" description="Protein kinase" evidence="4">
    <location>
        <begin position="474"/>
        <end position="772"/>
    </location>
</feature>
<evidence type="ECO:0000313" key="5">
    <source>
        <dbReference type="EMBL" id="KAF7365769.1"/>
    </source>
</evidence>
<dbReference type="SMART" id="SM00220">
    <property type="entry name" value="S_TKc"/>
    <property type="match status" value="1"/>
</dbReference>
<dbReference type="GO" id="GO:0005737">
    <property type="term" value="C:cytoplasm"/>
    <property type="evidence" value="ECO:0007669"/>
    <property type="project" value="TreeGrafter"/>
</dbReference>
<dbReference type="PROSITE" id="PS50011">
    <property type="entry name" value="PROTEIN_KINASE_DOM"/>
    <property type="match status" value="1"/>
</dbReference>
<accession>A0A8H7D837</accession>
<dbReference type="EMBL" id="JACAZI010000003">
    <property type="protein sequence ID" value="KAF7365769.1"/>
    <property type="molecule type" value="Genomic_DNA"/>
</dbReference>
<evidence type="ECO:0000256" key="3">
    <source>
        <dbReference type="SAM" id="MobiDB-lite"/>
    </source>
</evidence>
<dbReference type="PROSITE" id="PS00108">
    <property type="entry name" value="PROTEIN_KINASE_ST"/>
    <property type="match status" value="1"/>
</dbReference>
<organism evidence="5 6">
    <name type="scientific">Mycena venus</name>
    <dbReference type="NCBI Taxonomy" id="2733690"/>
    <lineage>
        <taxon>Eukaryota</taxon>
        <taxon>Fungi</taxon>
        <taxon>Dikarya</taxon>
        <taxon>Basidiomycota</taxon>
        <taxon>Agaricomycotina</taxon>
        <taxon>Agaricomycetes</taxon>
        <taxon>Agaricomycetidae</taxon>
        <taxon>Agaricales</taxon>
        <taxon>Marasmiineae</taxon>
        <taxon>Mycenaceae</taxon>
        <taxon>Mycena</taxon>
    </lineage>
</organism>
<proteinExistence type="predicted"/>
<reference evidence="5" key="1">
    <citation type="submission" date="2020-05" db="EMBL/GenBank/DDBJ databases">
        <title>Mycena genomes resolve the evolution of fungal bioluminescence.</title>
        <authorList>
            <person name="Tsai I.J."/>
        </authorList>
    </citation>
    <scope>NUCLEOTIDE SEQUENCE</scope>
    <source>
        <strain evidence="5">CCC161011</strain>
    </source>
</reference>
<dbReference type="Gene3D" id="1.10.510.10">
    <property type="entry name" value="Transferase(Phosphotransferase) domain 1"/>
    <property type="match status" value="1"/>
</dbReference>
<gene>
    <name evidence="5" type="ORF">MVEN_00450800</name>
</gene>
<dbReference type="GO" id="GO:0004674">
    <property type="term" value="F:protein serine/threonine kinase activity"/>
    <property type="evidence" value="ECO:0007669"/>
    <property type="project" value="TreeGrafter"/>
</dbReference>
<dbReference type="PANTHER" id="PTHR24346:SF76">
    <property type="entry name" value="NON-SPECIFIC SERINE_THREONINE PROTEIN KINASE"/>
    <property type="match status" value="1"/>
</dbReference>
<keyword evidence="2" id="KW-0067">ATP-binding</keyword>
<keyword evidence="5" id="KW-0808">Transferase</keyword>
<dbReference type="Pfam" id="PF00069">
    <property type="entry name" value="Pkinase"/>
    <property type="match status" value="1"/>
</dbReference>
<evidence type="ECO:0000259" key="4">
    <source>
        <dbReference type="PROSITE" id="PS50011"/>
    </source>
</evidence>